<dbReference type="Pfam" id="PF04836">
    <property type="entry name" value="IFRD_C"/>
    <property type="match status" value="1"/>
</dbReference>
<protein>
    <submittedName>
        <fullName evidence="5">Interferon-related developmental regulator 1</fullName>
    </submittedName>
</protein>
<proteinExistence type="inferred from homology"/>
<evidence type="ECO:0000259" key="4">
    <source>
        <dbReference type="Pfam" id="PF05004"/>
    </source>
</evidence>
<evidence type="ECO:0000256" key="1">
    <source>
        <dbReference type="ARBA" id="ARBA00008828"/>
    </source>
</evidence>
<dbReference type="Pfam" id="PF05004">
    <property type="entry name" value="IFRD"/>
    <property type="match status" value="2"/>
</dbReference>
<organism evidence="5 6">
    <name type="scientific">Geodia barretti</name>
    <name type="common">Barrett's horny sponge</name>
    <dbReference type="NCBI Taxonomy" id="519541"/>
    <lineage>
        <taxon>Eukaryota</taxon>
        <taxon>Metazoa</taxon>
        <taxon>Porifera</taxon>
        <taxon>Demospongiae</taxon>
        <taxon>Heteroscleromorpha</taxon>
        <taxon>Tetractinellida</taxon>
        <taxon>Astrophorina</taxon>
        <taxon>Geodiidae</taxon>
        <taxon>Geodia</taxon>
    </lineage>
</organism>
<evidence type="ECO:0000256" key="2">
    <source>
        <dbReference type="SAM" id="MobiDB-lite"/>
    </source>
</evidence>
<comment type="caution">
    <text evidence="5">The sequence shown here is derived from an EMBL/GenBank/DDBJ whole genome shotgun (WGS) entry which is preliminary data.</text>
</comment>
<gene>
    <name evidence="5" type="ORF">GBAR_LOCUS8780</name>
</gene>
<evidence type="ECO:0000259" key="3">
    <source>
        <dbReference type="Pfam" id="PF04836"/>
    </source>
</evidence>
<dbReference type="InterPro" id="IPR039777">
    <property type="entry name" value="IFRD"/>
</dbReference>
<feature type="domain" description="Interferon-related developmental regulator N-terminal" evidence="4">
    <location>
        <begin position="233"/>
        <end position="264"/>
    </location>
</feature>
<feature type="domain" description="Interferon-related developmental regulator N-terminal" evidence="4">
    <location>
        <begin position="31"/>
        <end position="194"/>
    </location>
</feature>
<feature type="region of interest" description="Disordered" evidence="2">
    <location>
        <begin position="1"/>
        <end position="49"/>
    </location>
</feature>
<dbReference type="PANTHER" id="PTHR12354">
    <property type="entry name" value="INTERFERON-RELATED DEVELOPMENTAL REGULATOR"/>
    <property type="match status" value="1"/>
</dbReference>
<feature type="compositionally biased region" description="Basic residues" evidence="2">
    <location>
        <begin position="1"/>
        <end position="10"/>
    </location>
</feature>
<evidence type="ECO:0000313" key="6">
    <source>
        <dbReference type="Proteomes" id="UP001174909"/>
    </source>
</evidence>
<dbReference type="InterPro" id="IPR006921">
    <property type="entry name" value="Interferon-rel_develop_reg_C"/>
</dbReference>
<accession>A0AA35RNE8</accession>
<sequence>MPKTRAKKKERNQYPLDSLTPDEGDSESVCSSQDGSVLSEDGAGWRGEEPVSTEEDLQFVLSEHVDHLSDKSSRTRQTALTSLTKILRQKIVVDHLVDSKETLVDILVRGIKKLRGGERCEMTQLMSLLAVQLGEEHPDLLLAVKQPLLQLGQDPTASPAERVASLSALGLCAFIQGSDYLNLDSTLSFLSYIALSPALIQETGRGLYKCPLGGILCKFGRGFVVGGASHDLIQQLATESDRYTGRRERNTQRSCFRDILSTLEEGSVPDREVRFGVELLALDSWAKLIQYGVLKELLGTGLKAHIQGNDLLREIFELGPAPAVTVDTKATRLEKKCYNAAAAKHRSQSRAKQRDKRAIL</sequence>
<evidence type="ECO:0000313" key="5">
    <source>
        <dbReference type="EMBL" id="CAI8013953.1"/>
    </source>
</evidence>
<dbReference type="PANTHER" id="PTHR12354:SF1">
    <property type="entry name" value="INTERFERON-RELATED DEVELOPMENTAL REGULATOR 1"/>
    <property type="match status" value="1"/>
</dbReference>
<reference evidence="5" key="1">
    <citation type="submission" date="2023-03" db="EMBL/GenBank/DDBJ databases">
        <authorList>
            <person name="Steffen K."/>
            <person name="Cardenas P."/>
        </authorList>
    </citation>
    <scope>NUCLEOTIDE SEQUENCE</scope>
</reference>
<name>A0AA35RNE8_GEOBA</name>
<dbReference type="SUPFAM" id="SSF48371">
    <property type="entry name" value="ARM repeat"/>
    <property type="match status" value="1"/>
</dbReference>
<dbReference type="AlphaFoldDB" id="A0AA35RNE8"/>
<dbReference type="InterPro" id="IPR007701">
    <property type="entry name" value="Interferon-rel_develop_reg_N"/>
</dbReference>
<dbReference type="Proteomes" id="UP001174909">
    <property type="component" value="Unassembled WGS sequence"/>
</dbReference>
<dbReference type="InterPro" id="IPR016024">
    <property type="entry name" value="ARM-type_fold"/>
</dbReference>
<keyword evidence="6" id="KW-1185">Reference proteome</keyword>
<comment type="similarity">
    <text evidence="1">Belongs to the IFRD family.</text>
</comment>
<dbReference type="EMBL" id="CASHTH010001315">
    <property type="protein sequence ID" value="CAI8013953.1"/>
    <property type="molecule type" value="Genomic_DNA"/>
</dbReference>
<feature type="domain" description="Interferon-related developmental regulator C-terminal" evidence="3">
    <location>
        <begin position="309"/>
        <end position="358"/>
    </location>
</feature>